<proteinExistence type="predicted"/>
<dbReference type="AlphaFoldDB" id="A0A811UJI4"/>
<sequence length="555" mass="57413">MLNTKRKRQRSAAAITAAAEVSDNRQESLIKEMTFASTALGSPEMRTLAAVNAVTAAAAASAAITSLIKEELNAAELHATSVAAALEKQQQQQRSISSDTLSGNNNSNIAASATHQQKASTSATATTAASTITAMALALAKEAISDGSGQQQLGNNFNNSVATQATHPAVVGSTTTLLQQHKTGNGVSNNNNNNIANSANNANTSSLANVSTTNDLAAAAAVVLSLQGTMVSSLQQAALLPVNSPAAAALNLQALESYLALQRITGKSDVFRFNTVTASSSNNESNNSVDNNGEGNGSCNTSVGNAEESNNYTLPAMATTIVGQQQQQQQQELNALDTSNICLEASKTQRSNNIANTNNTNTTTNAIQTLLQSAGATGTDLTTSDLGDCDLPLLDGEDGLSFEASELESSYSNFIFNSNAFNCISQQQQQQQSQQQQQQQSLTAEIESISSLQATMFQDKLNHQQLIINEGVAASALNEANALQAGGGSGAAGGATNATAAAATNPQRSKNSLFANFVIVNSRSPTTYSYTSAHIPTSGRTRATSAARHSVGKII</sequence>
<feature type="region of interest" description="Disordered" evidence="1">
    <location>
        <begin position="278"/>
        <end position="308"/>
    </location>
</feature>
<dbReference type="OrthoDB" id="9451254at2759"/>
<feature type="compositionally biased region" description="Low complexity" evidence="1">
    <location>
        <begin position="279"/>
        <end position="293"/>
    </location>
</feature>
<feature type="compositionally biased region" description="Polar residues" evidence="1">
    <location>
        <begin position="90"/>
        <end position="101"/>
    </location>
</feature>
<dbReference type="Proteomes" id="UP000606786">
    <property type="component" value="Unassembled WGS sequence"/>
</dbReference>
<evidence type="ECO:0000256" key="1">
    <source>
        <dbReference type="SAM" id="MobiDB-lite"/>
    </source>
</evidence>
<name>A0A811UJI4_CERCA</name>
<evidence type="ECO:0000313" key="2">
    <source>
        <dbReference type="EMBL" id="CAD6998086.1"/>
    </source>
</evidence>
<feature type="region of interest" description="Disordered" evidence="1">
    <location>
        <begin position="90"/>
        <end position="117"/>
    </location>
</feature>
<gene>
    <name evidence="2" type="ORF">CCAP1982_LOCUS6700</name>
</gene>
<dbReference type="PANTHER" id="PTHR20916:SF18">
    <property type="entry name" value="IPT_TIG DOMAIN-CONTAINING PROTEIN"/>
    <property type="match status" value="1"/>
</dbReference>
<feature type="compositionally biased region" description="Low complexity" evidence="1">
    <location>
        <begin position="102"/>
        <end position="117"/>
    </location>
</feature>
<organism evidence="2 3">
    <name type="scientific">Ceratitis capitata</name>
    <name type="common">Mediterranean fruit fly</name>
    <name type="synonym">Tephritis capitata</name>
    <dbReference type="NCBI Taxonomy" id="7213"/>
    <lineage>
        <taxon>Eukaryota</taxon>
        <taxon>Metazoa</taxon>
        <taxon>Ecdysozoa</taxon>
        <taxon>Arthropoda</taxon>
        <taxon>Hexapoda</taxon>
        <taxon>Insecta</taxon>
        <taxon>Pterygota</taxon>
        <taxon>Neoptera</taxon>
        <taxon>Endopterygota</taxon>
        <taxon>Diptera</taxon>
        <taxon>Brachycera</taxon>
        <taxon>Muscomorpha</taxon>
        <taxon>Tephritoidea</taxon>
        <taxon>Tephritidae</taxon>
        <taxon>Ceratitis</taxon>
        <taxon>Ceratitis</taxon>
    </lineage>
</organism>
<keyword evidence="3" id="KW-1185">Reference proteome</keyword>
<comment type="caution">
    <text evidence="2">The sequence shown here is derived from an EMBL/GenBank/DDBJ whole genome shotgun (WGS) entry which is preliminary data.</text>
</comment>
<feature type="compositionally biased region" description="Polar residues" evidence="1">
    <location>
        <begin position="299"/>
        <end position="308"/>
    </location>
</feature>
<dbReference type="EMBL" id="CAJHJT010000012">
    <property type="protein sequence ID" value="CAD6998086.1"/>
    <property type="molecule type" value="Genomic_DNA"/>
</dbReference>
<accession>A0A811UJI4</accession>
<dbReference type="PANTHER" id="PTHR20916">
    <property type="entry name" value="CYSTEINE AND GLYCINE-RICH PROTEIN 2 BINDING PROTEIN"/>
    <property type="match status" value="1"/>
</dbReference>
<feature type="region of interest" description="Disordered" evidence="1">
    <location>
        <begin position="181"/>
        <end position="200"/>
    </location>
</feature>
<evidence type="ECO:0000313" key="3">
    <source>
        <dbReference type="Proteomes" id="UP000606786"/>
    </source>
</evidence>
<protein>
    <submittedName>
        <fullName evidence="2">(Mediterranean fruit fly) hypothetical protein</fullName>
    </submittedName>
</protein>
<reference evidence="2" key="1">
    <citation type="submission" date="2020-11" db="EMBL/GenBank/DDBJ databases">
        <authorList>
            <person name="Whitehead M."/>
        </authorList>
    </citation>
    <scope>NUCLEOTIDE SEQUENCE</scope>
    <source>
        <strain evidence="2">EGII</strain>
    </source>
</reference>
<feature type="compositionally biased region" description="Low complexity" evidence="1">
    <location>
        <begin position="183"/>
        <end position="200"/>
    </location>
</feature>